<dbReference type="GO" id="GO:0032918">
    <property type="term" value="P:spermidine acetylation"/>
    <property type="evidence" value="ECO:0007669"/>
    <property type="project" value="TreeGrafter"/>
</dbReference>
<dbReference type="GO" id="GO:0019809">
    <property type="term" value="F:spermidine binding"/>
    <property type="evidence" value="ECO:0007669"/>
    <property type="project" value="TreeGrafter"/>
</dbReference>
<dbReference type="PANTHER" id="PTHR10545">
    <property type="entry name" value="DIAMINE N-ACETYLTRANSFERASE"/>
    <property type="match status" value="1"/>
</dbReference>
<dbReference type="Gene3D" id="3.40.630.30">
    <property type="match status" value="1"/>
</dbReference>
<dbReference type="PANTHER" id="PTHR10545:SF36">
    <property type="entry name" value="DIAMINE ACETYLTRANSFERASE 1"/>
    <property type="match status" value="1"/>
</dbReference>
<protein>
    <submittedName>
        <fullName evidence="6">Uncharacterized protein</fullName>
    </submittedName>
</protein>
<evidence type="ECO:0000256" key="4">
    <source>
        <dbReference type="ARBA" id="ARBA00022679"/>
    </source>
</evidence>
<evidence type="ECO:0000256" key="2">
    <source>
        <dbReference type="ARBA" id="ARBA00011738"/>
    </source>
</evidence>
<keyword evidence="4" id="KW-0808">Transferase</keyword>
<keyword evidence="5" id="KW-0012">Acyltransferase</keyword>
<dbReference type="InterPro" id="IPR051016">
    <property type="entry name" value="Diverse_Substrate_AcTransf"/>
</dbReference>
<dbReference type="GO" id="GO:0004145">
    <property type="term" value="F:diamine N-acetyltransferase activity"/>
    <property type="evidence" value="ECO:0007669"/>
    <property type="project" value="TreeGrafter"/>
</dbReference>
<reference evidence="6" key="2">
    <citation type="submission" date="2025-09" db="UniProtKB">
        <authorList>
            <consortium name="Ensembl"/>
        </authorList>
    </citation>
    <scope>IDENTIFICATION</scope>
</reference>
<dbReference type="Ensembl" id="ENSCLMT00005031656.1">
    <property type="protein sequence ID" value="ENSCLMP00005030306.1"/>
    <property type="gene ID" value="ENSCLMG00005014736.1"/>
</dbReference>
<proteinExistence type="predicted"/>
<evidence type="ECO:0000313" key="6">
    <source>
        <dbReference type="Ensembl" id="ENSCLMP00005030306.1"/>
    </source>
</evidence>
<sequence length="93" mass="10871">IYKFTYDLWKGTVFYLEAIYILQEFHGKMFIKCCYMRLNTSHVLFLSSTSRASILVADNNSMTIEFYKGRGAADPSAEEGWHLFEIEKKDLLN</sequence>
<evidence type="ECO:0000256" key="3">
    <source>
        <dbReference type="ARBA" id="ARBA00022490"/>
    </source>
</evidence>
<evidence type="ECO:0000256" key="1">
    <source>
        <dbReference type="ARBA" id="ARBA00004496"/>
    </source>
</evidence>
<keyword evidence="3" id="KW-0963">Cytoplasm</keyword>
<reference evidence="6" key="1">
    <citation type="submission" date="2025-08" db="UniProtKB">
        <authorList>
            <consortium name="Ensembl"/>
        </authorList>
    </citation>
    <scope>IDENTIFICATION</scope>
</reference>
<dbReference type="Proteomes" id="UP000694565">
    <property type="component" value="Unplaced"/>
</dbReference>
<comment type="subcellular location">
    <subcellularLocation>
        <location evidence="1">Cytoplasm</location>
    </subcellularLocation>
</comment>
<evidence type="ECO:0000313" key="7">
    <source>
        <dbReference type="Proteomes" id="UP000694565"/>
    </source>
</evidence>
<name>A0A8C2ZPP0_CYCLU</name>
<comment type="subunit">
    <text evidence="2">Homodimer.</text>
</comment>
<organism evidence="6 7">
    <name type="scientific">Cyclopterus lumpus</name>
    <name type="common">Lumpsucker</name>
    <dbReference type="NCBI Taxonomy" id="8103"/>
    <lineage>
        <taxon>Eukaryota</taxon>
        <taxon>Metazoa</taxon>
        <taxon>Chordata</taxon>
        <taxon>Craniata</taxon>
        <taxon>Vertebrata</taxon>
        <taxon>Euteleostomi</taxon>
        <taxon>Actinopterygii</taxon>
        <taxon>Neopterygii</taxon>
        <taxon>Teleostei</taxon>
        <taxon>Neoteleostei</taxon>
        <taxon>Acanthomorphata</taxon>
        <taxon>Eupercaria</taxon>
        <taxon>Perciformes</taxon>
        <taxon>Cottioidei</taxon>
        <taxon>Cottales</taxon>
        <taxon>Cyclopteridae</taxon>
        <taxon>Cyclopterus</taxon>
    </lineage>
</organism>
<dbReference type="AlphaFoldDB" id="A0A8C2ZPP0"/>
<dbReference type="GO" id="GO:0005737">
    <property type="term" value="C:cytoplasm"/>
    <property type="evidence" value="ECO:0007669"/>
    <property type="project" value="UniProtKB-SubCell"/>
</dbReference>
<evidence type="ECO:0000256" key="5">
    <source>
        <dbReference type="ARBA" id="ARBA00023315"/>
    </source>
</evidence>
<accession>A0A8C2ZPP0</accession>
<keyword evidence="7" id="KW-1185">Reference proteome</keyword>